<dbReference type="Pfam" id="PF02752">
    <property type="entry name" value="Arrestin_C"/>
    <property type="match status" value="1"/>
</dbReference>
<dbReference type="GO" id="GO:0030674">
    <property type="term" value="F:protein-macromolecule adaptor activity"/>
    <property type="evidence" value="ECO:0007669"/>
    <property type="project" value="TreeGrafter"/>
</dbReference>
<dbReference type="Proteomes" id="UP000789831">
    <property type="component" value="Unassembled WGS sequence"/>
</dbReference>
<dbReference type="OrthoDB" id="2333384at2759"/>
<dbReference type="Gene3D" id="2.60.40.640">
    <property type="match status" value="2"/>
</dbReference>
<dbReference type="EMBL" id="CAJVPL010000005">
    <property type="protein sequence ID" value="CAG8433400.1"/>
    <property type="molecule type" value="Genomic_DNA"/>
</dbReference>
<evidence type="ECO:0000259" key="1">
    <source>
        <dbReference type="SMART" id="SM01017"/>
    </source>
</evidence>
<dbReference type="SMART" id="SM01017">
    <property type="entry name" value="Arrestin_C"/>
    <property type="match status" value="1"/>
</dbReference>
<feature type="domain" description="Arrestin C-terminal-like" evidence="1">
    <location>
        <begin position="177"/>
        <end position="315"/>
    </location>
</feature>
<dbReference type="InterPro" id="IPR011022">
    <property type="entry name" value="Arrestin_C-like"/>
</dbReference>
<dbReference type="GO" id="GO:0070086">
    <property type="term" value="P:ubiquitin-dependent endocytosis"/>
    <property type="evidence" value="ECO:0007669"/>
    <property type="project" value="TreeGrafter"/>
</dbReference>
<name>A0A9N8UXH1_9GLOM</name>
<dbReference type="AlphaFoldDB" id="A0A9N8UXH1"/>
<keyword evidence="3" id="KW-1185">Reference proteome</keyword>
<dbReference type="InterPro" id="IPR050357">
    <property type="entry name" value="Arrestin_domain-protein"/>
</dbReference>
<dbReference type="PANTHER" id="PTHR11188">
    <property type="entry name" value="ARRESTIN DOMAIN CONTAINING PROTEIN"/>
    <property type="match status" value="1"/>
</dbReference>
<dbReference type="GO" id="GO:0005829">
    <property type="term" value="C:cytosol"/>
    <property type="evidence" value="ECO:0007669"/>
    <property type="project" value="TreeGrafter"/>
</dbReference>
<accession>A0A9N8UXH1</accession>
<organism evidence="2 3">
    <name type="scientific">Ambispora gerdemannii</name>
    <dbReference type="NCBI Taxonomy" id="144530"/>
    <lineage>
        <taxon>Eukaryota</taxon>
        <taxon>Fungi</taxon>
        <taxon>Fungi incertae sedis</taxon>
        <taxon>Mucoromycota</taxon>
        <taxon>Glomeromycotina</taxon>
        <taxon>Glomeromycetes</taxon>
        <taxon>Archaeosporales</taxon>
        <taxon>Ambisporaceae</taxon>
        <taxon>Ambispora</taxon>
    </lineage>
</organism>
<dbReference type="GO" id="GO:0005886">
    <property type="term" value="C:plasma membrane"/>
    <property type="evidence" value="ECO:0007669"/>
    <property type="project" value="TreeGrafter"/>
</dbReference>
<evidence type="ECO:0000313" key="3">
    <source>
        <dbReference type="Proteomes" id="UP000789831"/>
    </source>
</evidence>
<protein>
    <submittedName>
        <fullName evidence="2">8117_t:CDS:1</fullName>
    </submittedName>
</protein>
<proteinExistence type="predicted"/>
<dbReference type="InterPro" id="IPR014756">
    <property type="entry name" value="Ig_E-set"/>
</dbReference>
<gene>
    <name evidence="2" type="ORF">AGERDE_LOCUS121</name>
</gene>
<sequence length="398" mass="45369">MVHSISSIKINPSPLFQIRLEQDTLTMRGSPSESVGCVLRGQLVLALTEPIKIREIRMIFRGKSKVNWTDGVGAGQTYHAEERIFYQHEWTFLPAKKNYHVLIPKNYYWDFELILPGALPETVEGCEHGYVHYKLKAVAERHKFALNLNTQRVLRVLRCPLPASLDCTQSLVIANTWNDKVEYEIVVASRAYTLGEKIPIDITLKPLQKHLVVKRFMCSLKEYVTYHIGQHTKKSSRVVRMGRDEEFPNECSDSWTTTELLPIPASSPLCQYDTQNEIIRVKHKLKFTLLFMSKDTELLSELSVSMNIIITPVSINGDAMILPAYDDHYLDTEMRDCHPSIIPPSHSPSFGPSELAAGHKFPEFDDLELMKLPTYRSITALIPAPVHDSLPPTYDACY</sequence>
<dbReference type="InterPro" id="IPR011021">
    <property type="entry name" value="Arrestin-like_N"/>
</dbReference>
<evidence type="ECO:0000313" key="2">
    <source>
        <dbReference type="EMBL" id="CAG8433400.1"/>
    </source>
</evidence>
<dbReference type="SUPFAM" id="SSF81296">
    <property type="entry name" value="E set domains"/>
    <property type="match status" value="2"/>
</dbReference>
<dbReference type="Pfam" id="PF00339">
    <property type="entry name" value="Arrestin_N"/>
    <property type="match status" value="1"/>
</dbReference>
<dbReference type="InterPro" id="IPR014752">
    <property type="entry name" value="Arrestin-like_C"/>
</dbReference>
<dbReference type="GO" id="GO:0031625">
    <property type="term" value="F:ubiquitin protein ligase binding"/>
    <property type="evidence" value="ECO:0007669"/>
    <property type="project" value="TreeGrafter"/>
</dbReference>
<dbReference type="PANTHER" id="PTHR11188:SF17">
    <property type="entry name" value="FI21816P1"/>
    <property type="match status" value="1"/>
</dbReference>
<comment type="caution">
    <text evidence="2">The sequence shown here is derived from an EMBL/GenBank/DDBJ whole genome shotgun (WGS) entry which is preliminary data.</text>
</comment>
<reference evidence="2" key="1">
    <citation type="submission" date="2021-06" db="EMBL/GenBank/DDBJ databases">
        <authorList>
            <person name="Kallberg Y."/>
            <person name="Tangrot J."/>
            <person name="Rosling A."/>
        </authorList>
    </citation>
    <scope>NUCLEOTIDE SEQUENCE</scope>
    <source>
        <strain evidence="2">MT106</strain>
    </source>
</reference>